<proteinExistence type="predicted"/>
<keyword evidence="2" id="KW-1185">Reference proteome</keyword>
<dbReference type="AlphaFoldDB" id="A0A1H3H2M5"/>
<gene>
    <name evidence="1" type="ORF">SAMN05421881_10185</name>
</gene>
<evidence type="ECO:0000313" key="2">
    <source>
        <dbReference type="Proteomes" id="UP000198640"/>
    </source>
</evidence>
<evidence type="ECO:0000313" key="1">
    <source>
        <dbReference type="EMBL" id="SDY09762.1"/>
    </source>
</evidence>
<sequence>MSFMFWTLCKNKFNKKIKQDGYAAPYFWRYVFPND</sequence>
<dbReference type="EMBL" id="FNOY01000018">
    <property type="protein sequence ID" value="SDY09762.1"/>
    <property type="molecule type" value="Genomic_DNA"/>
</dbReference>
<dbReference type="Proteomes" id="UP000198640">
    <property type="component" value="Unassembled WGS sequence"/>
</dbReference>
<protein>
    <submittedName>
        <fullName evidence="1">Uncharacterized protein</fullName>
    </submittedName>
</protein>
<reference evidence="1 2" key="1">
    <citation type="submission" date="2016-10" db="EMBL/GenBank/DDBJ databases">
        <authorList>
            <person name="de Groot N.N."/>
        </authorList>
    </citation>
    <scope>NUCLEOTIDE SEQUENCE [LARGE SCALE GENOMIC DNA]</scope>
    <source>
        <strain evidence="1 2">Nm1</strain>
    </source>
</reference>
<organism evidence="1 2">
    <name type="scientific">Nitrosomonas halophila</name>
    <dbReference type="NCBI Taxonomy" id="44576"/>
    <lineage>
        <taxon>Bacteria</taxon>
        <taxon>Pseudomonadati</taxon>
        <taxon>Pseudomonadota</taxon>
        <taxon>Betaproteobacteria</taxon>
        <taxon>Nitrosomonadales</taxon>
        <taxon>Nitrosomonadaceae</taxon>
        <taxon>Nitrosomonas</taxon>
    </lineage>
</organism>
<name>A0A1H3H2M5_9PROT</name>
<accession>A0A1H3H2M5</accession>